<dbReference type="InterPro" id="IPR043708">
    <property type="entry name" value="DUF5648"/>
</dbReference>
<evidence type="ECO:0000313" key="3">
    <source>
        <dbReference type="Proteomes" id="UP000284842"/>
    </source>
</evidence>
<protein>
    <recommendedName>
        <fullName evidence="1">DUF5648 domain-containing protein</fullName>
    </recommendedName>
</protein>
<dbReference type="AlphaFoldDB" id="A0A409YFT7"/>
<feature type="domain" description="DUF5648" evidence="1">
    <location>
        <begin position="43"/>
        <end position="182"/>
    </location>
</feature>
<proteinExistence type="predicted"/>
<sequence length="185" mass="19923">MLPACLWIVTPALGRNAMPDAHSFETVPRSVNSCADPADAMTVYQAFSGQRTAHLLDVRWSFVNANSLQPAGPVLWSFEGPAFRAWRTQQPFTVPLFRLTGTNNNDYIFMTGADASTPPIVGGFTAGSPVAWVYNTPGCDSVPLMSAVLASATDHYWTTDAHDHAALLARGWKDGGVVAYVLPPI</sequence>
<dbReference type="OrthoDB" id="9971254at2759"/>
<dbReference type="Pfam" id="PF18885">
    <property type="entry name" value="DUF5648"/>
    <property type="match status" value="1"/>
</dbReference>
<name>A0A409YFT7_9AGAR</name>
<dbReference type="Proteomes" id="UP000284842">
    <property type="component" value="Unassembled WGS sequence"/>
</dbReference>
<comment type="caution">
    <text evidence="2">The sequence shown here is derived from an EMBL/GenBank/DDBJ whole genome shotgun (WGS) entry which is preliminary data.</text>
</comment>
<gene>
    <name evidence="2" type="ORF">CVT24_001342</name>
</gene>
<keyword evidence="3" id="KW-1185">Reference proteome</keyword>
<dbReference type="EMBL" id="NHTK01001209">
    <property type="protein sequence ID" value="PPR01861.1"/>
    <property type="molecule type" value="Genomic_DNA"/>
</dbReference>
<reference evidence="2 3" key="1">
    <citation type="journal article" date="2018" name="Evol. Lett.">
        <title>Horizontal gene cluster transfer increased hallucinogenic mushroom diversity.</title>
        <authorList>
            <person name="Reynolds H.T."/>
            <person name="Vijayakumar V."/>
            <person name="Gluck-Thaler E."/>
            <person name="Korotkin H.B."/>
            <person name="Matheny P.B."/>
            <person name="Slot J.C."/>
        </authorList>
    </citation>
    <scope>NUCLEOTIDE SEQUENCE [LARGE SCALE GENOMIC DNA]</scope>
    <source>
        <strain evidence="2 3">2629</strain>
    </source>
</reference>
<accession>A0A409YFT7</accession>
<organism evidence="2 3">
    <name type="scientific">Panaeolus cyanescens</name>
    <dbReference type="NCBI Taxonomy" id="181874"/>
    <lineage>
        <taxon>Eukaryota</taxon>
        <taxon>Fungi</taxon>
        <taxon>Dikarya</taxon>
        <taxon>Basidiomycota</taxon>
        <taxon>Agaricomycotina</taxon>
        <taxon>Agaricomycetes</taxon>
        <taxon>Agaricomycetidae</taxon>
        <taxon>Agaricales</taxon>
        <taxon>Agaricineae</taxon>
        <taxon>Galeropsidaceae</taxon>
        <taxon>Panaeolus</taxon>
    </lineage>
</organism>
<evidence type="ECO:0000259" key="1">
    <source>
        <dbReference type="Pfam" id="PF18885"/>
    </source>
</evidence>
<evidence type="ECO:0000313" key="2">
    <source>
        <dbReference type="EMBL" id="PPR01861.1"/>
    </source>
</evidence>
<dbReference type="InParanoid" id="A0A409YFT7"/>